<name>A0A2S1SIH9_9FLAO</name>
<evidence type="ECO:0000313" key="1">
    <source>
        <dbReference type="EMBL" id="AWI26223.1"/>
    </source>
</evidence>
<dbReference type="Proteomes" id="UP000244937">
    <property type="component" value="Chromosome"/>
</dbReference>
<dbReference type="AlphaFoldDB" id="A0A2S1SIH9"/>
<reference evidence="1 2" key="1">
    <citation type="submission" date="2018-05" db="EMBL/GenBank/DDBJ databases">
        <title>Genome sequencing of Flavobacterium sp. HYN0049.</title>
        <authorList>
            <person name="Yi H."/>
            <person name="Baek C."/>
        </authorList>
    </citation>
    <scope>NUCLEOTIDE SEQUENCE [LARGE SCALE GENOMIC DNA]</scope>
    <source>
        <strain evidence="1 2">HYN0049</strain>
    </source>
</reference>
<dbReference type="KEGG" id="fpal:HYN49_10100"/>
<protein>
    <submittedName>
        <fullName evidence="1">Uncharacterized protein</fullName>
    </submittedName>
</protein>
<accession>A0A2S1SIH9</accession>
<dbReference type="InterPro" id="IPR046618">
    <property type="entry name" value="DUF6731"/>
</dbReference>
<gene>
    <name evidence="1" type="ORF">HYN49_10100</name>
</gene>
<organism evidence="1 2">
    <name type="scientific">Flavobacterium pallidum</name>
    <dbReference type="NCBI Taxonomy" id="2172098"/>
    <lineage>
        <taxon>Bacteria</taxon>
        <taxon>Pseudomonadati</taxon>
        <taxon>Bacteroidota</taxon>
        <taxon>Flavobacteriia</taxon>
        <taxon>Flavobacteriales</taxon>
        <taxon>Flavobacteriaceae</taxon>
        <taxon>Flavobacterium</taxon>
    </lineage>
</organism>
<keyword evidence="2" id="KW-1185">Reference proteome</keyword>
<evidence type="ECO:0000313" key="2">
    <source>
        <dbReference type="Proteomes" id="UP000244937"/>
    </source>
</evidence>
<dbReference type="Pfam" id="PF20505">
    <property type="entry name" value="DUF6731"/>
    <property type="match status" value="1"/>
</dbReference>
<sequence>MDDNDKELFFKIWDKQIFELKETYLSQDHADGNINIFDITTEHQRYVLGTFVYNQTTNIPPAFDEKENKPSALKIGNFEGLGYDSSFIYDTKTRILGIESKKPGTSVTSIIKFIETNFNISGFLLKDVVLPEEYKKFLKASDYTRVELDLAIPNNEMGILGTNARNPERIIELMQDLKGANAKIVISNGRSRTKKLSIKSVRDIANWFIKSDIGEDITKNLRITRVDADTNHSHIFDLISNRLITYLAVEKRRTISTFQIKSKYKQLLGDFLRYREQLELLQK</sequence>
<dbReference type="EMBL" id="CP029187">
    <property type="protein sequence ID" value="AWI26223.1"/>
    <property type="molecule type" value="Genomic_DNA"/>
</dbReference>
<proteinExistence type="predicted"/>